<organism evidence="2 3">
    <name type="scientific">Tetranychus urticae</name>
    <name type="common">Two-spotted spider mite</name>
    <dbReference type="NCBI Taxonomy" id="32264"/>
    <lineage>
        <taxon>Eukaryota</taxon>
        <taxon>Metazoa</taxon>
        <taxon>Ecdysozoa</taxon>
        <taxon>Arthropoda</taxon>
        <taxon>Chelicerata</taxon>
        <taxon>Arachnida</taxon>
        <taxon>Acari</taxon>
        <taxon>Acariformes</taxon>
        <taxon>Trombidiformes</taxon>
        <taxon>Prostigmata</taxon>
        <taxon>Eleutherengona</taxon>
        <taxon>Raphignathae</taxon>
        <taxon>Tetranychoidea</taxon>
        <taxon>Tetranychidae</taxon>
        <taxon>Tetranychus</taxon>
    </lineage>
</organism>
<keyword evidence="1" id="KW-0812">Transmembrane</keyword>
<dbReference type="EMBL" id="CAEY01001874">
    <property type="status" value="NOT_ANNOTATED_CDS"/>
    <property type="molecule type" value="Genomic_DNA"/>
</dbReference>
<accession>T1K8F4</accession>
<dbReference type="AlphaFoldDB" id="T1K8F4"/>
<proteinExistence type="predicted"/>
<keyword evidence="3" id="KW-1185">Reference proteome</keyword>
<evidence type="ECO:0000313" key="3">
    <source>
        <dbReference type="Proteomes" id="UP000015104"/>
    </source>
</evidence>
<evidence type="ECO:0000313" key="2">
    <source>
        <dbReference type="EnsemblMetazoa" id="tetur07g01140.1"/>
    </source>
</evidence>
<reference evidence="3" key="1">
    <citation type="submission" date="2011-08" db="EMBL/GenBank/DDBJ databases">
        <authorList>
            <person name="Rombauts S."/>
        </authorList>
    </citation>
    <scope>NUCLEOTIDE SEQUENCE</scope>
    <source>
        <strain evidence="3">London</strain>
    </source>
</reference>
<feature type="transmembrane region" description="Helical" evidence="1">
    <location>
        <begin position="65"/>
        <end position="85"/>
    </location>
</feature>
<dbReference type="Proteomes" id="UP000015104">
    <property type="component" value="Unassembled WGS sequence"/>
</dbReference>
<dbReference type="EnsemblMetazoa" id="tetur07g01140.1">
    <property type="protein sequence ID" value="tetur07g01140.1"/>
    <property type="gene ID" value="tetur07g01140"/>
</dbReference>
<reference evidence="2" key="2">
    <citation type="submission" date="2015-06" db="UniProtKB">
        <authorList>
            <consortium name="EnsemblMetazoa"/>
        </authorList>
    </citation>
    <scope>IDENTIFICATION</scope>
</reference>
<protein>
    <submittedName>
        <fullName evidence="2">Uncharacterized protein</fullName>
    </submittedName>
</protein>
<sequence>MKVCAEPDSLHLFPIYGTIRLWSIYPIRITATHWLTIRLNLLQKNIPFDAVASPDDFPLINNQHLVITLIIIYLCFIIEIIPSLMSSRLPYNLRPWLVTYFQSKEHPKRRELKRLKRKLKVLNLGFNKHLNTLFTQIFHQFV</sequence>
<keyword evidence="1" id="KW-1133">Transmembrane helix</keyword>
<evidence type="ECO:0000256" key="1">
    <source>
        <dbReference type="SAM" id="Phobius"/>
    </source>
</evidence>
<keyword evidence="1" id="KW-0472">Membrane</keyword>
<name>T1K8F4_TETUR</name>
<dbReference type="HOGENOM" id="CLU_1818266_0_0_1"/>